<dbReference type="Proteomes" id="UP001266305">
    <property type="component" value="Unassembled WGS sequence"/>
</dbReference>
<reference evidence="1 2" key="1">
    <citation type="submission" date="2023-05" db="EMBL/GenBank/DDBJ databases">
        <title>B98-5 Cell Line De Novo Hybrid Assembly: An Optical Mapping Approach.</title>
        <authorList>
            <person name="Kananen K."/>
            <person name="Auerbach J.A."/>
            <person name="Kautto E."/>
            <person name="Blachly J.S."/>
        </authorList>
    </citation>
    <scope>NUCLEOTIDE SEQUENCE [LARGE SCALE GENOMIC DNA]</scope>
    <source>
        <strain evidence="1">B95-8</strain>
        <tissue evidence="1">Cell line</tissue>
    </source>
</reference>
<evidence type="ECO:0000313" key="2">
    <source>
        <dbReference type="Proteomes" id="UP001266305"/>
    </source>
</evidence>
<accession>A0ABQ9U714</accession>
<evidence type="ECO:0000313" key="1">
    <source>
        <dbReference type="EMBL" id="KAK2092851.1"/>
    </source>
</evidence>
<name>A0ABQ9U714_SAGOE</name>
<proteinExistence type="predicted"/>
<organism evidence="1 2">
    <name type="scientific">Saguinus oedipus</name>
    <name type="common">Cotton-top tamarin</name>
    <name type="synonym">Oedipomidas oedipus</name>
    <dbReference type="NCBI Taxonomy" id="9490"/>
    <lineage>
        <taxon>Eukaryota</taxon>
        <taxon>Metazoa</taxon>
        <taxon>Chordata</taxon>
        <taxon>Craniata</taxon>
        <taxon>Vertebrata</taxon>
        <taxon>Euteleostomi</taxon>
        <taxon>Mammalia</taxon>
        <taxon>Eutheria</taxon>
        <taxon>Euarchontoglires</taxon>
        <taxon>Primates</taxon>
        <taxon>Haplorrhini</taxon>
        <taxon>Platyrrhini</taxon>
        <taxon>Cebidae</taxon>
        <taxon>Callitrichinae</taxon>
        <taxon>Saguinus</taxon>
    </lineage>
</organism>
<feature type="non-terminal residue" evidence="1">
    <location>
        <position position="1"/>
    </location>
</feature>
<dbReference type="EMBL" id="JASSZA010000015">
    <property type="protein sequence ID" value="KAK2092851.1"/>
    <property type="molecule type" value="Genomic_DNA"/>
</dbReference>
<protein>
    <submittedName>
        <fullName evidence="1">Uncharacterized protein</fullName>
    </submittedName>
</protein>
<sequence length="61" mass="6685">QAAMDAPRRISGCVQLTWDFGQSYNVLSVALLDQEAPHAPYWPQVQGSPDQCILILIGDAE</sequence>
<comment type="caution">
    <text evidence="1">The sequence shown here is derived from an EMBL/GenBank/DDBJ whole genome shotgun (WGS) entry which is preliminary data.</text>
</comment>
<keyword evidence="2" id="KW-1185">Reference proteome</keyword>
<gene>
    <name evidence="1" type="ORF">P7K49_029380</name>
</gene>